<evidence type="ECO:0000313" key="4">
    <source>
        <dbReference type="Proteomes" id="UP000480164"/>
    </source>
</evidence>
<accession>A0ABW9RDD2</accession>
<keyword evidence="1" id="KW-0175">Coiled coil</keyword>
<proteinExistence type="predicted"/>
<dbReference type="EMBL" id="WLZX01000005">
    <property type="protein sequence ID" value="MTD28183.1"/>
    <property type="molecule type" value="Genomic_DNA"/>
</dbReference>
<evidence type="ECO:0000256" key="2">
    <source>
        <dbReference type="SAM" id="Phobius"/>
    </source>
</evidence>
<evidence type="ECO:0000313" key="3">
    <source>
        <dbReference type="EMBL" id="MTD28183.1"/>
    </source>
</evidence>
<keyword evidence="2" id="KW-0472">Membrane</keyword>
<gene>
    <name evidence="3" type="ORF">GK011_14660</name>
</gene>
<dbReference type="InterPro" id="IPR027417">
    <property type="entry name" value="P-loop_NTPase"/>
</dbReference>
<dbReference type="SUPFAM" id="SSF52540">
    <property type="entry name" value="P-loop containing nucleoside triphosphate hydrolases"/>
    <property type="match status" value="1"/>
</dbReference>
<feature type="transmembrane region" description="Helical" evidence="2">
    <location>
        <begin position="628"/>
        <end position="649"/>
    </location>
</feature>
<name>A0ABW9RDD2_9GAMM</name>
<keyword evidence="2" id="KW-1133">Transmembrane helix</keyword>
<sequence length="735" mass="82047">MTMDATIPNQIYQNIVREVDSLLTVLASGTRDESLTQATAQAVKILEKFRHELDHDIASLQNNAEWDEFTIAFYGETNAGKSTLIETLRILLNEPTKQKQRQQFTAFRQQHSLAPEQIDALHATVQNCEATLTRFNSALVQLQEDFNQQNAALQQQIQQLTDELAAKRSSASLWQRLIGLLIKSPEKIAIRQLKAQQAAATAGHSQSTSALLMQKAAAEQQHSAALQQQSALQEQLTALSQLADGQIIGDGRSDFTLDTQSYHFESEGQRFALLDVPGIEGKEEKVSTQITNAVQKAHAVFYLTSKATAPQKGDAQNSGTLEKIKAHLGAQTEVWAVYNKRITNPMQLTRGSLVSDDESESLRDLDDKMREQLGEHYRQSYTLSAQPAFLALADHLAPGSKLAQDREKFLQKIPAADILLKSRLTDFHHLLTKELVRDSKAKIAHSNLNKAVQSVNTIVRQVKELQQKSFGQLQKDLDAGAESARYQLDNALAGLRARLASCGETAVDEFKSTVRSKIYRTIEDDISNDRFKSELREQLEEGVARLQTSLPEKMQRETKYFQDEIADVIRHHQQQTLELMAATDKFGTERFNINFDLKFNIDSGLKVGGLIGTAIGGALMFWNPAGWLLLAPALASLVFSFAKALWGALNAKFKMSQQRKSADENLNRIAGNLRSSLYSSIDKIFPELENTIKQLQSDVQQPVEQVKHINRMLLNATKKLTTLSDNIETEARGAR</sequence>
<organism evidence="3 4">
    <name type="scientific">Erwinia sorbitola</name>
    <dbReference type="NCBI Taxonomy" id="2681984"/>
    <lineage>
        <taxon>Bacteria</taxon>
        <taxon>Pseudomonadati</taxon>
        <taxon>Pseudomonadota</taxon>
        <taxon>Gammaproteobacteria</taxon>
        <taxon>Enterobacterales</taxon>
        <taxon>Erwiniaceae</taxon>
        <taxon>Erwinia</taxon>
    </lineage>
</organism>
<evidence type="ECO:0000256" key="1">
    <source>
        <dbReference type="SAM" id="Coils"/>
    </source>
</evidence>
<protein>
    <submittedName>
        <fullName evidence="3">Uncharacterized protein</fullName>
    </submittedName>
</protein>
<dbReference type="Gene3D" id="3.40.50.300">
    <property type="entry name" value="P-loop containing nucleotide triphosphate hydrolases"/>
    <property type="match status" value="2"/>
</dbReference>
<feature type="coiled-coil region" evidence="1">
    <location>
        <begin position="125"/>
        <end position="170"/>
    </location>
</feature>
<comment type="caution">
    <text evidence="3">The sequence shown here is derived from an EMBL/GenBank/DDBJ whole genome shotgun (WGS) entry which is preliminary data.</text>
</comment>
<reference evidence="3 4" key="1">
    <citation type="submission" date="2019-11" db="EMBL/GenBank/DDBJ databases">
        <title>Erwinia sp. nov., isolated from feces of birds in Tibet plateau of China.</title>
        <authorList>
            <person name="Ge Y."/>
        </authorList>
    </citation>
    <scope>NUCLEOTIDE SEQUENCE [LARGE SCALE GENOMIC DNA]</scope>
    <source>
        <strain evidence="3 4">J316</strain>
    </source>
</reference>
<keyword evidence="2" id="KW-0812">Transmembrane</keyword>
<dbReference type="RefSeq" id="WP_154753429.1">
    <property type="nucleotide sequence ID" value="NZ_WLZX01000005.1"/>
</dbReference>
<dbReference type="Proteomes" id="UP000480164">
    <property type="component" value="Unassembled WGS sequence"/>
</dbReference>
<keyword evidence="4" id="KW-1185">Reference proteome</keyword>